<dbReference type="Gene3D" id="3.40.50.720">
    <property type="entry name" value="NAD(P)-binding Rossmann-like Domain"/>
    <property type="match status" value="1"/>
</dbReference>
<evidence type="ECO:0000256" key="3">
    <source>
        <dbReference type="ARBA" id="ARBA00005100"/>
    </source>
</evidence>
<evidence type="ECO:0000256" key="9">
    <source>
        <dbReference type="ARBA" id="ARBA00022989"/>
    </source>
</evidence>
<dbReference type="KEGG" id="hte:Hydth_0258"/>
<keyword evidence="8" id="KW-0735">Signal-anchor</keyword>
<dbReference type="InterPro" id="IPR016040">
    <property type="entry name" value="NAD(P)-bd_dom"/>
</dbReference>
<dbReference type="GO" id="GO:0048040">
    <property type="term" value="F:UDP-glucuronate decarboxylase activity"/>
    <property type="evidence" value="ECO:0007669"/>
    <property type="project" value="UniProtKB-EC"/>
</dbReference>
<evidence type="ECO:0000313" key="17">
    <source>
        <dbReference type="Proteomes" id="UP000002574"/>
    </source>
</evidence>
<protein>
    <recommendedName>
        <fullName evidence="5">UDP-glucuronate decarboxylase</fullName>
        <ecNumber evidence="5">4.1.1.35</ecNumber>
    </recommendedName>
</protein>
<evidence type="ECO:0000256" key="5">
    <source>
        <dbReference type="ARBA" id="ARBA00012290"/>
    </source>
</evidence>
<sequence length="320" mass="36126">MRVLITGAAGFIGSHLCERFLKEGFQVIGMDNFITGSPDNIAHLFGHPKFKFIHYNVINYIYLEGPVDLVLHFACPASPIDYLSHPIHTMKVDSLGTLNTLGLAKLKRARYVFASTSEVYGDPTIHPQPETYWGYVNPVGPRSVYDESKRFSEAMCMAYHREHSIDVRIARIFNTYGPRMRINDGRVIPNFITQALKGEPLTVYGDGKQTRSFCYIDDLVEGIFRLSTEDGLSGEIINLGNPQEVSIIDVAKLILELTGSSSKIVFRSLPADDPKRRCPDIKKAKELLSWEPKVSLKDGLKITINWFKQMLRKGEREGEL</sequence>
<evidence type="ECO:0000313" key="16">
    <source>
        <dbReference type="EMBL" id="BAI68728.1"/>
    </source>
</evidence>
<dbReference type="FunFam" id="3.40.50.720:FF:000065">
    <property type="entry name" value="UDP-glucuronic acid decarboxylase 1"/>
    <property type="match status" value="1"/>
</dbReference>
<dbReference type="KEGG" id="hth:HTH_0261"/>
<dbReference type="Proteomes" id="UP000002574">
    <property type="component" value="Chromosome"/>
</dbReference>
<dbReference type="Pfam" id="PF16363">
    <property type="entry name" value="GDP_Man_Dehyd"/>
    <property type="match status" value="1"/>
</dbReference>
<dbReference type="GO" id="GO:0070403">
    <property type="term" value="F:NAD+ binding"/>
    <property type="evidence" value="ECO:0007669"/>
    <property type="project" value="InterPro"/>
</dbReference>
<name>D3DFX6_HYDTT</name>
<evidence type="ECO:0000256" key="11">
    <source>
        <dbReference type="ARBA" id="ARBA00023034"/>
    </source>
</evidence>
<gene>
    <name evidence="16" type="ordered locus">HTH_0261</name>
</gene>
<evidence type="ECO:0000256" key="4">
    <source>
        <dbReference type="ARBA" id="ARBA00007505"/>
    </source>
</evidence>
<dbReference type="OrthoDB" id="9801029at2"/>
<keyword evidence="11" id="KW-0333">Golgi apparatus</keyword>
<dbReference type="UniPathway" id="UPA00796">
    <property type="reaction ID" value="UER00771"/>
</dbReference>
<evidence type="ECO:0000259" key="15">
    <source>
        <dbReference type="Pfam" id="PF16363"/>
    </source>
</evidence>
<comment type="similarity">
    <text evidence="4">Belongs to the NAD(P)-dependent epimerase/dehydratase family. UDP-glucuronic acid decarboxylase subfamily.</text>
</comment>
<accession>D3DFX6</accession>
<dbReference type="CDD" id="cd05230">
    <property type="entry name" value="UGD_SDR_e"/>
    <property type="match status" value="1"/>
</dbReference>
<keyword evidence="13" id="KW-0325">Glycoprotein</keyword>
<evidence type="ECO:0000256" key="7">
    <source>
        <dbReference type="ARBA" id="ARBA00022793"/>
    </source>
</evidence>
<keyword evidence="6" id="KW-0812">Transmembrane</keyword>
<evidence type="ECO:0000256" key="6">
    <source>
        <dbReference type="ARBA" id="ARBA00022692"/>
    </source>
</evidence>
<proteinExistence type="inferred from homology"/>
<dbReference type="STRING" id="608538.HTH_0261"/>
<organism evidence="16 17">
    <name type="scientific">Hydrogenobacter thermophilus (strain DSM 6534 / IAM 12695 / TK-6)</name>
    <dbReference type="NCBI Taxonomy" id="608538"/>
    <lineage>
        <taxon>Bacteria</taxon>
        <taxon>Pseudomonadati</taxon>
        <taxon>Aquificota</taxon>
        <taxon>Aquificia</taxon>
        <taxon>Aquificales</taxon>
        <taxon>Aquificaceae</taxon>
        <taxon>Hydrogenobacter</taxon>
    </lineage>
</organism>
<dbReference type="EMBL" id="AP011112">
    <property type="protein sequence ID" value="BAI68728.1"/>
    <property type="molecule type" value="Genomic_DNA"/>
</dbReference>
<dbReference type="eggNOG" id="COG0451">
    <property type="taxonomic scope" value="Bacteria"/>
</dbReference>
<dbReference type="AlphaFoldDB" id="D3DFX6"/>
<evidence type="ECO:0000256" key="12">
    <source>
        <dbReference type="ARBA" id="ARBA00023136"/>
    </source>
</evidence>
<dbReference type="SUPFAM" id="SSF51735">
    <property type="entry name" value="NAD(P)-binding Rossmann-fold domains"/>
    <property type="match status" value="1"/>
</dbReference>
<evidence type="ECO:0000256" key="8">
    <source>
        <dbReference type="ARBA" id="ARBA00022968"/>
    </source>
</evidence>
<evidence type="ECO:0000256" key="1">
    <source>
        <dbReference type="ARBA" id="ARBA00001911"/>
    </source>
</evidence>
<comment type="pathway">
    <text evidence="3">Nucleotide-sugar biosynthesis; UDP-alpha-D-xylose biosynthesis; UDP-alpha-D-xylose from UDP-alpha-D-glucuronate: step 1/1.</text>
</comment>
<dbReference type="GO" id="GO:0005737">
    <property type="term" value="C:cytoplasm"/>
    <property type="evidence" value="ECO:0007669"/>
    <property type="project" value="TreeGrafter"/>
</dbReference>
<feature type="domain" description="NAD(P)-binding" evidence="15">
    <location>
        <begin position="4"/>
        <end position="302"/>
    </location>
</feature>
<dbReference type="InterPro" id="IPR036291">
    <property type="entry name" value="NAD(P)-bd_dom_sf"/>
</dbReference>
<evidence type="ECO:0000256" key="13">
    <source>
        <dbReference type="ARBA" id="ARBA00023180"/>
    </source>
</evidence>
<keyword evidence="10" id="KW-0520">NAD</keyword>
<keyword evidence="7" id="KW-0210">Decarboxylase</keyword>
<comment type="cofactor">
    <cofactor evidence="1">
        <name>NAD(+)</name>
        <dbReference type="ChEBI" id="CHEBI:57540"/>
    </cofactor>
</comment>
<keyword evidence="14" id="KW-0456">Lyase</keyword>
<dbReference type="RefSeq" id="WP_012962911.1">
    <property type="nucleotide sequence ID" value="NC_013799.1"/>
</dbReference>
<dbReference type="EC" id="4.1.1.35" evidence="5"/>
<keyword evidence="12" id="KW-0472">Membrane</keyword>
<dbReference type="GO" id="GO:0042732">
    <property type="term" value="P:D-xylose metabolic process"/>
    <property type="evidence" value="ECO:0007669"/>
    <property type="project" value="InterPro"/>
</dbReference>
<keyword evidence="9" id="KW-1133">Transmembrane helix</keyword>
<keyword evidence="17" id="KW-1185">Reference proteome</keyword>
<comment type="subcellular location">
    <subcellularLocation>
        <location evidence="2">Golgi apparatus</location>
        <location evidence="2">Golgi stack membrane</location>
        <topology evidence="2">Single-pass type II membrane protein</topology>
    </subcellularLocation>
</comment>
<dbReference type="InterPro" id="IPR044516">
    <property type="entry name" value="UXS-like"/>
</dbReference>
<evidence type="ECO:0000256" key="10">
    <source>
        <dbReference type="ARBA" id="ARBA00023027"/>
    </source>
</evidence>
<evidence type="ECO:0000256" key="2">
    <source>
        <dbReference type="ARBA" id="ARBA00004447"/>
    </source>
</evidence>
<evidence type="ECO:0000256" key="14">
    <source>
        <dbReference type="ARBA" id="ARBA00023239"/>
    </source>
</evidence>
<dbReference type="PANTHER" id="PTHR43078:SF6">
    <property type="entry name" value="UDP-GLUCURONIC ACID DECARBOXYLASE 1"/>
    <property type="match status" value="1"/>
</dbReference>
<reference evidence="16 17" key="1">
    <citation type="journal article" date="2010" name="J. Bacteriol.">
        <title>Complete genome sequence of the thermophilic, obligately chemolithoautotrophic hydrogen-oxidizing bacterium Hydrogenobacter thermophilus TK-6.</title>
        <authorList>
            <person name="Arai H."/>
            <person name="Kanbe H."/>
            <person name="Ishii M."/>
            <person name="Igarashi Y."/>
        </authorList>
    </citation>
    <scope>NUCLEOTIDE SEQUENCE [LARGE SCALE GENOMIC DNA]</scope>
    <source>
        <strain evidence="17">DSM 6534 / IAM 12695 / TK-6 [Tokyo]</strain>
    </source>
</reference>
<dbReference type="GO" id="GO:0033320">
    <property type="term" value="P:UDP-D-xylose biosynthetic process"/>
    <property type="evidence" value="ECO:0007669"/>
    <property type="project" value="UniProtKB-UniPathway"/>
</dbReference>
<dbReference type="PATRIC" id="fig|608538.5.peg.260"/>
<dbReference type="PANTHER" id="PTHR43078">
    <property type="entry name" value="UDP-GLUCURONIC ACID DECARBOXYLASE-RELATED"/>
    <property type="match status" value="1"/>
</dbReference>